<evidence type="ECO:0000256" key="2">
    <source>
        <dbReference type="ARBA" id="ARBA00022723"/>
    </source>
</evidence>
<dbReference type="SUPFAM" id="SSF55486">
    <property type="entry name" value="Metalloproteases ('zincins'), catalytic domain"/>
    <property type="match status" value="1"/>
</dbReference>
<evidence type="ECO:0000313" key="9">
    <source>
        <dbReference type="EMBL" id="OSM02141.1"/>
    </source>
</evidence>
<proteinExistence type="inferred from homology"/>
<dbReference type="Gene3D" id="1.10.1370.20">
    <property type="entry name" value="Oligoendopeptidase f, C-terminal domain"/>
    <property type="match status" value="1"/>
</dbReference>
<sequence length="605" mass="67490">MTTTPPDAQLENARWDLSALYADIDDPQLIEDIATLAERYGAFESRYKGRLSKNLGEALVAFEALERLTNGLFLYLYLRHYADLNDQAVISRLREAQLAIDAAQGAHGVFFEDEIAHMDDADYARLLETDARCTRVRAYLDKVRRSRPYMLTAEVEGALAKRRAYGADSWSQFYDEAEADLRFDFEGQQRTLTEMLHILSVDGDGERRAACQRVVNDGLGGPFVKFSAQCLNMVVGAKRIEDKERGYAHPMAFRNINNMVSDGVVETLHRVVIDHVGPLAQRYYRLKAHLMGRETLRWSDRNAPLPFDDSAQIPYATALRWVTEAFAGFSPKLADLVQNHAAAGRIDAPARSGKRSGAFNYSCVVGDGQPMAFTHLNYLGSARDVMTLAHELGHGVHGLLAGEAQGALQASPPMALAETASIFAEMTAFNHLRSQPEANGSPQQRMALLCGKIEDMLNTVLRQIGFSLFEQRVHNAGKRLDAATLNGWWRESVIELYGPEGETFTYADIDCLWSYVSHFHNPFYVYAYALGELLTQSLHARRDEYGEAFEPLLLDLLRAGGSKDLVTLLQPFAVDPERPQFWIDGVQASLGKLIPEAEETARSLG</sequence>
<evidence type="ECO:0000256" key="6">
    <source>
        <dbReference type="RuleBase" id="RU003435"/>
    </source>
</evidence>
<dbReference type="GO" id="GO:0046872">
    <property type="term" value="F:metal ion binding"/>
    <property type="evidence" value="ECO:0007669"/>
    <property type="project" value="UniProtKB-UniRule"/>
</dbReference>
<evidence type="ECO:0000259" key="7">
    <source>
        <dbReference type="Pfam" id="PF01432"/>
    </source>
</evidence>
<keyword evidence="1 6" id="KW-0645">Protease</keyword>
<dbReference type="GO" id="GO:0004222">
    <property type="term" value="F:metalloendopeptidase activity"/>
    <property type="evidence" value="ECO:0007669"/>
    <property type="project" value="InterPro"/>
</dbReference>
<keyword evidence="10" id="KW-1185">Reference proteome</keyword>
<keyword evidence="4 6" id="KW-0862">Zinc</keyword>
<organism evidence="9 10">
    <name type="scientific">Magnetofaba australis IT-1</name>
    <dbReference type="NCBI Taxonomy" id="1434232"/>
    <lineage>
        <taxon>Bacteria</taxon>
        <taxon>Pseudomonadati</taxon>
        <taxon>Pseudomonadota</taxon>
        <taxon>Magnetococcia</taxon>
        <taxon>Magnetococcales</taxon>
        <taxon>Magnetococcaceae</taxon>
        <taxon>Magnetofaba</taxon>
    </lineage>
</organism>
<comment type="caution">
    <text evidence="9">The sequence shown here is derived from an EMBL/GenBank/DDBJ whole genome shotgun (WGS) entry which is preliminary data.</text>
</comment>
<dbReference type="OrthoDB" id="9766487at2"/>
<dbReference type="STRING" id="1434232.MAIT1_02235"/>
<evidence type="ECO:0000313" key="10">
    <source>
        <dbReference type="Proteomes" id="UP000194003"/>
    </source>
</evidence>
<evidence type="ECO:0000256" key="5">
    <source>
        <dbReference type="ARBA" id="ARBA00023049"/>
    </source>
</evidence>
<dbReference type="RefSeq" id="WP_085444630.1">
    <property type="nucleotide sequence ID" value="NZ_LVJN01000020.1"/>
</dbReference>
<feature type="domain" description="Peptidase M3A/M3B catalytic" evidence="7">
    <location>
        <begin position="228"/>
        <end position="585"/>
    </location>
</feature>
<dbReference type="InterPro" id="IPR001567">
    <property type="entry name" value="Pept_M3A_M3B_dom"/>
</dbReference>
<feature type="domain" description="Oligopeptidase F N-terminal" evidence="8">
    <location>
        <begin position="114"/>
        <end position="183"/>
    </location>
</feature>
<dbReference type="GO" id="GO:0006508">
    <property type="term" value="P:proteolysis"/>
    <property type="evidence" value="ECO:0007669"/>
    <property type="project" value="UniProtKB-KW"/>
</dbReference>
<dbReference type="Proteomes" id="UP000194003">
    <property type="component" value="Unassembled WGS sequence"/>
</dbReference>
<name>A0A1Y2K269_9PROT</name>
<protein>
    <submittedName>
        <fullName evidence="9">Putative peptidase M3A and M3B, thimet/oligopeptidase F</fullName>
    </submittedName>
</protein>
<evidence type="ECO:0000256" key="3">
    <source>
        <dbReference type="ARBA" id="ARBA00022801"/>
    </source>
</evidence>
<keyword evidence="5 6" id="KW-0482">Metalloprotease</keyword>
<comment type="similarity">
    <text evidence="6">Belongs to the peptidase M3 family.</text>
</comment>
<dbReference type="EMBL" id="LVJN01000020">
    <property type="protein sequence ID" value="OSM02141.1"/>
    <property type="molecule type" value="Genomic_DNA"/>
</dbReference>
<reference evidence="9 10" key="1">
    <citation type="journal article" date="2016" name="BMC Genomics">
        <title>Combined genomic and structural analyses of a cultured magnetotactic bacterium reveals its niche adaptation to a dynamic environment.</title>
        <authorList>
            <person name="Araujo A.C."/>
            <person name="Morillo V."/>
            <person name="Cypriano J."/>
            <person name="Teixeira L.C."/>
            <person name="Leao P."/>
            <person name="Lyra S."/>
            <person name="Almeida L.G."/>
            <person name="Bazylinski D.A."/>
            <person name="Vasconcellos A.T."/>
            <person name="Abreu F."/>
            <person name="Lins U."/>
        </authorList>
    </citation>
    <scope>NUCLEOTIDE SEQUENCE [LARGE SCALE GENOMIC DNA]</scope>
    <source>
        <strain evidence="9 10">IT-1</strain>
    </source>
</reference>
<evidence type="ECO:0000259" key="8">
    <source>
        <dbReference type="Pfam" id="PF08439"/>
    </source>
</evidence>
<dbReference type="Pfam" id="PF08439">
    <property type="entry name" value="Peptidase_M3_N"/>
    <property type="match status" value="1"/>
</dbReference>
<gene>
    <name evidence="9" type="ORF">MAIT1_02235</name>
</gene>
<dbReference type="Pfam" id="PF01432">
    <property type="entry name" value="Peptidase_M3"/>
    <property type="match status" value="1"/>
</dbReference>
<evidence type="ECO:0000256" key="4">
    <source>
        <dbReference type="ARBA" id="ARBA00022833"/>
    </source>
</evidence>
<dbReference type="Gene3D" id="1.20.140.70">
    <property type="entry name" value="Oligopeptidase f, N-terminal domain"/>
    <property type="match status" value="1"/>
</dbReference>
<keyword evidence="3 6" id="KW-0378">Hydrolase</keyword>
<comment type="cofactor">
    <cofactor evidence="6">
        <name>Zn(2+)</name>
        <dbReference type="ChEBI" id="CHEBI:29105"/>
    </cofactor>
    <text evidence="6">Binds 1 zinc ion.</text>
</comment>
<dbReference type="InterPro" id="IPR013647">
    <property type="entry name" value="OligopepF_N_dom"/>
</dbReference>
<evidence type="ECO:0000256" key="1">
    <source>
        <dbReference type="ARBA" id="ARBA00022670"/>
    </source>
</evidence>
<dbReference type="AlphaFoldDB" id="A0A1Y2K269"/>
<accession>A0A1Y2K269</accession>
<dbReference type="InterPro" id="IPR042088">
    <property type="entry name" value="OligoPept_F_C"/>
</dbReference>
<keyword evidence="2 6" id="KW-0479">Metal-binding</keyword>